<keyword evidence="4" id="KW-0687">Ribonucleoprotein</keyword>
<dbReference type="GO" id="GO:0006412">
    <property type="term" value="P:translation"/>
    <property type="evidence" value="ECO:0007669"/>
    <property type="project" value="InterPro"/>
</dbReference>
<feature type="non-terminal residue" evidence="5">
    <location>
        <position position="1"/>
    </location>
</feature>
<evidence type="ECO:0000256" key="1">
    <source>
        <dbReference type="ARBA" id="ARBA00004173"/>
    </source>
</evidence>
<evidence type="ECO:0000256" key="2">
    <source>
        <dbReference type="ARBA" id="ARBA00022980"/>
    </source>
</evidence>
<dbReference type="GO" id="GO:0003735">
    <property type="term" value="F:structural constituent of ribosome"/>
    <property type="evidence" value="ECO:0007669"/>
    <property type="project" value="InterPro"/>
</dbReference>
<dbReference type="GO" id="GO:0005762">
    <property type="term" value="C:mitochondrial large ribosomal subunit"/>
    <property type="evidence" value="ECO:0007669"/>
    <property type="project" value="TreeGrafter"/>
</dbReference>
<evidence type="ECO:0000313" key="6">
    <source>
        <dbReference type="Proteomes" id="UP000520535"/>
    </source>
</evidence>
<comment type="subcellular location">
    <subcellularLocation>
        <location evidence="1">Mitochondrion</location>
    </subcellularLocation>
</comment>
<sequence>MAASGARRLLWHGRCWYSQTEPAALSQAPGSLYPPIVASATAKSRAAKRRRLEHFHQRVHGAASIEEKLRLYGQLQRPKYMVYPQTFALNADRWYRSFTKTVFVPGLPPRAAPEAGKAPEGAAGVAPEAAKALAPGTAAPGAAKTSEPAARAAPYLDVGELRSLACDALLQESFYQNKKQPFLYRDQDHTPGPFLTQLVATLTAFLSGRNPLLAASSLDLKPEVNYYWHHGEEVVVHGHRKGRVDPVRFQIDDKPHLQIRVPKQLPEVVPLESDLGDVPVIDHKPSKLPLFKRQCENKVFIGSKVADPCCYGHTQFHLIPDKLKRERFIRARLEDQIEVVYRANGISSLFAWTAAQAMYQGFWNEADVTRPFVSQAVVTDGKYFSFFCYQLNTLALTVETIQNNPRKNICWGTDSKPLYDVVENGSVKGFNDEVLFKLVRFLLNTPKEL</sequence>
<keyword evidence="2" id="KW-0689">Ribosomal protein</keyword>
<evidence type="ECO:0000313" key="5">
    <source>
        <dbReference type="EMBL" id="NXS52268.1"/>
    </source>
</evidence>
<dbReference type="OrthoDB" id="6041973at2759"/>
<dbReference type="PANTHER" id="PTHR13014">
    <property type="entry name" value="MITOCHONDRIAL 28S RIBOSOMAL PROTEIN S30/P52 PRO-APOTOTIC PROTEIN"/>
    <property type="match status" value="1"/>
</dbReference>
<comment type="caution">
    <text evidence="5">The sequence shown here is derived from an EMBL/GenBank/DDBJ whole genome shotgun (WGS) entry which is preliminary data.</text>
</comment>
<accession>A0A7L2V3G4</accession>
<dbReference type="Proteomes" id="UP000520535">
    <property type="component" value="Unassembled WGS sequence"/>
</dbReference>
<dbReference type="InterPro" id="IPR039982">
    <property type="entry name" value="Ribosomal_mL65"/>
</dbReference>
<reference evidence="5 6" key="1">
    <citation type="submission" date="2019-09" db="EMBL/GenBank/DDBJ databases">
        <title>Bird 10,000 Genomes (B10K) Project - Family phase.</title>
        <authorList>
            <person name="Zhang G."/>
        </authorList>
    </citation>
    <scope>NUCLEOTIDE SEQUENCE [LARGE SCALE GENOMIC DNA]</scope>
    <source>
        <strain evidence="5">B10K-DU-012-52</strain>
    </source>
</reference>
<dbReference type="EMBL" id="VYZX01003090">
    <property type="protein sequence ID" value="NXS52268.1"/>
    <property type="molecule type" value="Genomic_DNA"/>
</dbReference>
<evidence type="ECO:0000256" key="3">
    <source>
        <dbReference type="ARBA" id="ARBA00023128"/>
    </source>
</evidence>
<protein>
    <submittedName>
        <fullName evidence="5">RT30 protein</fullName>
    </submittedName>
</protein>
<evidence type="ECO:0000256" key="4">
    <source>
        <dbReference type="ARBA" id="ARBA00023274"/>
    </source>
</evidence>
<dbReference type="PANTHER" id="PTHR13014:SF3">
    <property type="entry name" value="LARGE RIBOSOMAL SUBUNIT PROTEIN ML65"/>
    <property type="match status" value="1"/>
</dbReference>
<dbReference type="InterPro" id="IPR010793">
    <property type="entry name" value="Ribosomal_mL37/mL65"/>
</dbReference>
<name>A0A7L2V3G4_9AVES</name>
<dbReference type="AlphaFoldDB" id="A0A7L2V3G4"/>
<organism evidence="5 6">
    <name type="scientific">Brachypteracias leptosomus</name>
    <name type="common">short-legged ground-roller</name>
    <dbReference type="NCBI Taxonomy" id="135165"/>
    <lineage>
        <taxon>Eukaryota</taxon>
        <taxon>Metazoa</taxon>
        <taxon>Chordata</taxon>
        <taxon>Craniata</taxon>
        <taxon>Vertebrata</taxon>
        <taxon>Euteleostomi</taxon>
        <taxon>Archelosauria</taxon>
        <taxon>Archosauria</taxon>
        <taxon>Dinosauria</taxon>
        <taxon>Saurischia</taxon>
        <taxon>Theropoda</taxon>
        <taxon>Coelurosauria</taxon>
        <taxon>Aves</taxon>
        <taxon>Neognathae</taxon>
        <taxon>Neoaves</taxon>
        <taxon>Telluraves</taxon>
        <taxon>Coraciimorphae</taxon>
        <taxon>Coraciiformes</taxon>
        <taxon>Brachypteraciidae</taxon>
        <taxon>Brachypteracias</taxon>
    </lineage>
</organism>
<feature type="non-terminal residue" evidence="5">
    <location>
        <position position="449"/>
    </location>
</feature>
<dbReference type="Pfam" id="PF07147">
    <property type="entry name" value="PDCD9"/>
    <property type="match status" value="1"/>
</dbReference>
<gene>
    <name evidence="5" type="primary">Mrps30</name>
    <name evidence="5" type="ORF">BRALEP_R12497</name>
</gene>
<proteinExistence type="predicted"/>
<keyword evidence="6" id="KW-1185">Reference proteome</keyword>
<keyword evidence="3" id="KW-0496">Mitochondrion</keyword>